<dbReference type="InterPro" id="IPR017853">
    <property type="entry name" value="GH"/>
</dbReference>
<reference evidence="6" key="1">
    <citation type="submission" date="2023-01" db="EMBL/GenBank/DDBJ databases">
        <title>Metagenome sequencing of chrysophaentin producing Chrysophaeum taylorii.</title>
        <authorList>
            <person name="Davison J."/>
            <person name="Bewley C."/>
        </authorList>
    </citation>
    <scope>NUCLEOTIDE SEQUENCE</scope>
    <source>
        <strain evidence="6">NIES-1699</strain>
    </source>
</reference>
<sequence length="354" mass="39162">MASSRKRTVVEKNGALRVAGSRVVGSSGNGVQLAGVSLYWSNTKWDCPQFYTQGVVDKLVDDWRCTIVRAAMGVDEPTGYFDDPEGNMARVRVVVEAAISRGIYVIIDWHSHHAEKFVEEAKAFFETMARRYGSYENVVFEIYNEPIHTPWSTQTANTTVQAADTIKGYAEQIIPVIRKHSSNLVVVGTRFYSLYVWEAALDPLAQFDDVAYTSHFYAGHHKLKERSFVRKGILGKDYVPADGEAEAWTDDQRPTPVAVFVTEWAAVDQDGDGNLDEDSAREWLDFCDAHGISLAAWSVCDRKEGSAALAPGADPAGDWSASDYTPSGNFVRSILLDYANGRRPLFQAPEGSPS</sequence>
<dbReference type="EMBL" id="JAQMWT010000524">
    <property type="protein sequence ID" value="KAJ8600319.1"/>
    <property type="molecule type" value="Genomic_DNA"/>
</dbReference>
<feature type="domain" description="Glycoside hydrolase family 5" evidence="5">
    <location>
        <begin position="25"/>
        <end position="301"/>
    </location>
</feature>
<dbReference type="InterPro" id="IPR018087">
    <property type="entry name" value="Glyco_hydro_5_CS"/>
</dbReference>
<protein>
    <recommendedName>
        <fullName evidence="5">Glycoside hydrolase family 5 domain-containing protein</fullName>
    </recommendedName>
</protein>
<accession>A0AAD7UAT5</accession>
<evidence type="ECO:0000256" key="1">
    <source>
        <dbReference type="ARBA" id="ARBA00005641"/>
    </source>
</evidence>
<comment type="caution">
    <text evidence="6">The sequence shown here is derived from an EMBL/GenBank/DDBJ whole genome shotgun (WGS) entry which is preliminary data.</text>
</comment>
<dbReference type="InterPro" id="IPR001547">
    <property type="entry name" value="Glyco_hydro_5"/>
</dbReference>
<evidence type="ECO:0000313" key="7">
    <source>
        <dbReference type="Proteomes" id="UP001230188"/>
    </source>
</evidence>
<dbReference type="PANTHER" id="PTHR34142:SF1">
    <property type="entry name" value="GLYCOSIDE HYDROLASE FAMILY 5 DOMAIN-CONTAINING PROTEIN"/>
    <property type="match status" value="1"/>
</dbReference>
<dbReference type="Pfam" id="PF00150">
    <property type="entry name" value="Cellulase"/>
    <property type="match status" value="1"/>
</dbReference>
<gene>
    <name evidence="6" type="ORF">CTAYLR_000628</name>
</gene>
<name>A0AAD7UAT5_9STRA</name>
<dbReference type="PROSITE" id="PS00659">
    <property type="entry name" value="GLYCOSYL_HYDROL_F5"/>
    <property type="match status" value="1"/>
</dbReference>
<dbReference type="GO" id="GO:0004553">
    <property type="term" value="F:hydrolase activity, hydrolyzing O-glycosyl compounds"/>
    <property type="evidence" value="ECO:0007669"/>
    <property type="project" value="InterPro"/>
</dbReference>
<keyword evidence="2 4" id="KW-0378">Hydrolase</keyword>
<evidence type="ECO:0000256" key="3">
    <source>
        <dbReference type="ARBA" id="ARBA00023295"/>
    </source>
</evidence>
<dbReference type="Proteomes" id="UP001230188">
    <property type="component" value="Unassembled WGS sequence"/>
</dbReference>
<evidence type="ECO:0000256" key="2">
    <source>
        <dbReference type="ARBA" id="ARBA00022801"/>
    </source>
</evidence>
<dbReference type="Gene3D" id="3.20.20.80">
    <property type="entry name" value="Glycosidases"/>
    <property type="match status" value="1"/>
</dbReference>
<keyword evidence="7" id="KW-1185">Reference proteome</keyword>
<dbReference type="SUPFAM" id="SSF51445">
    <property type="entry name" value="(Trans)glycosidases"/>
    <property type="match status" value="1"/>
</dbReference>
<evidence type="ECO:0000256" key="4">
    <source>
        <dbReference type="RuleBase" id="RU361153"/>
    </source>
</evidence>
<keyword evidence="3 4" id="KW-0326">Glycosidase</keyword>
<dbReference type="PANTHER" id="PTHR34142">
    <property type="entry name" value="ENDO-BETA-1,4-GLUCANASE A"/>
    <property type="match status" value="1"/>
</dbReference>
<proteinExistence type="inferred from homology"/>
<evidence type="ECO:0000313" key="6">
    <source>
        <dbReference type="EMBL" id="KAJ8600319.1"/>
    </source>
</evidence>
<dbReference type="GO" id="GO:0000272">
    <property type="term" value="P:polysaccharide catabolic process"/>
    <property type="evidence" value="ECO:0007669"/>
    <property type="project" value="InterPro"/>
</dbReference>
<organism evidence="6 7">
    <name type="scientific">Chrysophaeum taylorii</name>
    <dbReference type="NCBI Taxonomy" id="2483200"/>
    <lineage>
        <taxon>Eukaryota</taxon>
        <taxon>Sar</taxon>
        <taxon>Stramenopiles</taxon>
        <taxon>Ochrophyta</taxon>
        <taxon>Pelagophyceae</taxon>
        <taxon>Pelagomonadales</taxon>
        <taxon>Pelagomonadaceae</taxon>
        <taxon>Chrysophaeum</taxon>
    </lineage>
</organism>
<comment type="similarity">
    <text evidence="1 4">Belongs to the glycosyl hydrolase 5 (cellulase A) family.</text>
</comment>
<dbReference type="AlphaFoldDB" id="A0AAD7UAT5"/>
<evidence type="ECO:0000259" key="5">
    <source>
        <dbReference type="Pfam" id="PF00150"/>
    </source>
</evidence>